<geneLocation type="plasmid" evidence="1 2">
    <name>pAACI01</name>
</geneLocation>
<evidence type="ECO:0000313" key="2">
    <source>
        <dbReference type="Proteomes" id="UP000001917"/>
    </source>
</evidence>
<organism evidence="1 2">
    <name type="scientific">Alicyclobacillus acidocaldarius subsp. acidocaldarius (strain ATCC 27009 / DSM 446 / BCRC 14685 / JCM 5260 / KCTC 1825 / NBRC 15652 / NCIMB 11725 / NRRL B-14509 / 104-IA)</name>
    <name type="common">Bacillus acidocaldarius</name>
    <dbReference type="NCBI Taxonomy" id="521098"/>
    <lineage>
        <taxon>Bacteria</taxon>
        <taxon>Bacillati</taxon>
        <taxon>Bacillota</taxon>
        <taxon>Bacilli</taxon>
        <taxon>Bacillales</taxon>
        <taxon>Alicyclobacillaceae</taxon>
        <taxon>Alicyclobacillus</taxon>
    </lineage>
</organism>
<keyword evidence="1" id="KW-0614">Plasmid</keyword>
<dbReference type="HOGENOM" id="CLU_2893896_0_0_9"/>
<dbReference type="KEGG" id="aac:Aaci_3027"/>
<dbReference type="Proteomes" id="UP000001917">
    <property type="component" value="Plasmid pAACI01"/>
</dbReference>
<gene>
    <name evidence="1" type="ordered locus">Aaci_3027</name>
</gene>
<accession>C8WYD6</accession>
<evidence type="ECO:0000313" key="1">
    <source>
        <dbReference type="EMBL" id="ACV60030.1"/>
    </source>
</evidence>
<name>C8WYD6_ALIAD</name>
<sequence>MLCLVQVPSFDFRKKVLFKFRYPLNHETLNSTVHQEPHEVGFLMHVSHYSDIINRMHVTTIE</sequence>
<dbReference type="AlphaFoldDB" id="C8WYD6"/>
<keyword evidence="2" id="KW-1185">Reference proteome</keyword>
<dbReference type="EMBL" id="CP001728">
    <property type="protein sequence ID" value="ACV60030.1"/>
    <property type="molecule type" value="Genomic_DNA"/>
</dbReference>
<reference evidence="2" key="1">
    <citation type="submission" date="2009-09" db="EMBL/GenBank/DDBJ databases">
        <title>The complete plasmid1 of Alicyclobacillus acidocaldarius subsp. acidocaldarius DSM 446.</title>
        <authorList>
            <consortium name="US DOE Joint Genome Institute (JGI-PGF)"/>
            <person name="Lucas S."/>
            <person name="Copeland A."/>
            <person name="Lapidus A."/>
            <person name="Glavina del Rio T."/>
            <person name="Dalin E."/>
            <person name="Tice H."/>
            <person name="Bruce D."/>
            <person name="Goodwin L."/>
            <person name="Pitluck S."/>
            <person name="Kyrpides N."/>
            <person name="Mavromatis K."/>
            <person name="Ivanova N."/>
            <person name="Ovchinnikova G."/>
            <person name="Chertkov O."/>
            <person name="Sims D."/>
            <person name="Brettin T."/>
            <person name="Detter J.C."/>
            <person name="Han C."/>
            <person name="Larimer F."/>
            <person name="Land M."/>
            <person name="Hauser L."/>
            <person name="Markowitz V."/>
            <person name="Cheng J.-F."/>
            <person name="Hugenholtz P."/>
            <person name="Woyke T."/>
            <person name="Wu D."/>
            <person name="Pukall R."/>
            <person name="Klenk H.-P."/>
            <person name="Eisen J.A."/>
        </authorList>
    </citation>
    <scope>NUCLEOTIDE SEQUENCE [LARGE SCALE GENOMIC DNA]</scope>
    <source>
        <strain evidence="2">ATCC 27009 / DSM 446 / BCRC 14685 / JCM 5260 / KCTC 1825 / NBRC 15652 / NCIMB 11725 / NRRL B-14509 / 104-IA</strain>
        <plasmid evidence="2">pAACI01</plasmid>
    </source>
</reference>
<protein>
    <submittedName>
        <fullName evidence="1">Uncharacterized protein</fullName>
    </submittedName>
</protein>
<reference evidence="1 2" key="2">
    <citation type="journal article" date="2010" name="Stand. Genomic Sci.">
        <title>Complete genome sequence of Alicyclobacillus acidocaldarius type strain (104-IA).</title>
        <authorList>
            <person name="Mavromatis K."/>
            <person name="Sikorski J."/>
            <person name="Lapidus A."/>
            <person name="Glavina Del Rio T."/>
            <person name="Copeland A."/>
            <person name="Tice H."/>
            <person name="Cheng J.F."/>
            <person name="Lucas S."/>
            <person name="Chen F."/>
            <person name="Nolan M."/>
            <person name="Bruce D."/>
            <person name="Goodwin L."/>
            <person name="Pitluck S."/>
            <person name="Ivanova N."/>
            <person name="Ovchinnikova G."/>
            <person name="Pati A."/>
            <person name="Chen A."/>
            <person name="Palaniappan K."/>
            <person name="Land M."/>
            <person name="Hauser L."/>
            <person name="Chang Y.J."/>
            <person name="Jeffries C.D."/>
            <person name="Chain P."/>
            <person name="Meincke L."/>
            <person name="Sims D."/>
            <person name="Chertkov O."/>
            <person name="Han C."/>
            <person name="Brettin T."/>
            <person name="Detter J.C."/>
            <person name="Wahrenburg C."/>
            <person name="Rohde M."/>
            <person name="Pukall R."/>
            <person name="Goker M."/>
            <person name="Bristow J."/>
            <person name="Eisen J.A."/>
            <person name="Markowitz V."/>
            <person name="Hugenholtz P."/>
            <person name="Klenk H.P."/>
            <person name="Kyrpides N.C."/>
        </authorList>
    </citation>
    <scope>NUCLEOTIDE SEQUENCE [LARGE SCALE GENOMIC DNA]</scope>
    <source>
        <strain evidence="2">ATCC 27009 / DSM 446 / BCRC 14685 / JCM 5260 / KCTC 1825 / NBRC 15652 / NCIMB 11725 / NRRL B-14509 / 104-IA</strain>
        <plasmid evidence="1 2">pAACI01</plasmid>
    </source>
</reference>
<proteinExistence type="predicted"/>